<dbReference type="CTD" id="68918667"/>
<dbReference type="KEGG" id="cbr:CBG_27210"/>
<accession>B6IL40</accession>
<name>B6IL40_CAEBR</name>
<dbReference type="AlphaFoldDB" id="B6IL40"/>
<dbReference type="Proteomes" id="UP000008549">
    <property type="component" value="Unassembled WGS sequence"/>
</dbReference>
<dbReference type="GeneID" id="68918667"/>
<evidence type="ECO:0000313" key="2">
    <source>
        <dbReference type="Proteomes" id="UP000008549"/>
    </source>
</evidence>
<dbReference type="RefSeq" id="XP_045100232.1">
    <property type="nucleotide sequence ID" value="XM_045238060.1"/>
</dbReference>
<gene>
    <name evidence="1" type="ORF">CBG27210</name>
    <name evidence="1" type="ORF">CBG_27210</name>
</gene>
<keyword evidence="2" id="KW-1185">Reference proteome</keyword>
<evidence type="ECO:0000313" key="1">
    <source>
        <dbReference type="EMBL" id="CAS00673.1"/>
    </source>
</evidence>
<organism evidence="1 2">
    <name type="scientific">Caenorhabditis briggsae</name>
    <dbReference type="NCBI Taxonomy" id="6238"/>
    <lineage>
        <taxon>Eukaryota</taxon>
        <taxon>Metazoa</taxon>
        <taxon>Ecdysozoa</taxon>
        <taxon>Nematoda</taxon>
        <taxon>Chromadorea</taxon>
        <taxon>Rhabditida</taxon>
        <taxon>Rhabditina</taxon>
        <taxon>Rhabditomorpha</taxon>
        <taxon>Rhabditoidea</taxon>
        <taxon>Rhabditidae</taxon>
        <taxon>Peloderinae</taxon>
        <taxon>Caenorhabditis</taxon>
    </lineage>
</organism>
<reference evidence="1 2" key="1">
    <citation type="journal article" date="2003" name="PLoS Biol.">
        <title>The genome sequence of Caenorhabditis briggsae: a platform for comparative genomics.</title>
        <authorList>
            <person name="Stein L.D."/>
            <person name="Bao Z."/>
            <person name="Blasiar D."/>
            <person name="Blumenthal T."/>
            <person name="Brent M.R."/>
            <person name="Chen N."/>
            <person name="Chinwalla A."/>
            <person name="Clarke L."/>
            <person name="Clee C."/>
            <person name="Coghlan A."/>
            <person name="Coulson A."/>
            <person name="D'Eustachio P."/>
            <person name="Fitch D.H."/>
            <person name="Fulton L.A."/>
            <person name="Fulton R.E."/>
            <person name="Griffiths-Jones S."/>
            <person name="Harris T.W."/>
            <person name="Hillier L.W."/>
            <person name="Kamath R."/>
            <person name="Kuwabara P.E."/>
            <person name="Mardis E.R."/>
            <person name="Marra M.A."/>
            <person name="Miner T.L."/>
            <person name="Minx P."/>
            <person name="Mullikin J.C."/>
            <person name="Plumb R.W."/>
            <person name="Rogers J."/>
            <person name="Schein J.E."/>
            <person name="Sohrmann M."/>
            <person name="Spieth J."/>
            <person name="Stajich J.E."/>
            <person name="Wei C."/>
            <person name="Willey D."/>
            <person name="Wilson R.K."/>
            <person name="Durbin R."/>
            <person name="Waterston R.H."/>
        </authorList>
    </citation>
    <scope>NUCLEOTIDE SEQUENCE [LARGE SCALE GENOMIC DNA]</scope>
    <source>
        <strain evidence="1 2">AF16</strain>
    </source>
</reference>
<dbReference type="HOGENOM" id="CLU_3034360_0_0_1"/>
<proteinExistence type="predicted"/>
<sequence>MFLGVIHHFYIWKCSVMRKVMIHRKDIKLVHFRNQKMKLRNFNKKAVPNKFRKRH</sequence>
<dbReference type="InParanoid" id="B6IL40"/>
<reference evidence="1 2" key="2">
    <citation type="journal article" date="2011" name="PLoS Genet.">
        <title>Caenorhabditis briggsae recombinant inbred line genotypes reveal inter-strain incompatibility and the evolution of recombination.</title>
        <authorList>
            <person name="Ross J.A."/>
            <person name="Koboldt D.C."/>
            <person name="Staisch J.E."/>
            <person name="Chamberlin H.M."/>
            <person name="Gupta B.P."/>
            <person name="Miller R.D."/>
            <person name="Baird S.E."/>
            <person name="Haag E.S."/>
        </authorList>
    </citation>
    <scope>NUCLEOTIDE SEQUENCE [LARGE SCALE GENOMIC DNA]</scope>
    <source>
        <strain evidence="1 2">AF16</strain>
    </source>
</reference>
<dbReference type="EMBL" id="HE601047">
    <property type="protein sequence ID" value="CAS00673.1"/>
    <property type="molecule type" value="Genomic_DNA"/>
</dbReference>
<protein>
    <submittedName>
        <fullName evidence="1">Protein CBG27210</fullName>
    </submittedName>
</protein>